<dbReference type="EMBL" id="OZ020098">
    <property type="protein sequence ID" value="CAK9269916.1"/>
    <property type="molecule type" value="Genomic_DNA"/>
</dbReference>
<organism evidence="2 3">
    <name type="scientific">Sphagnum jensenii</name>
    <dbReference type="NCBI Taxonomy" id="128206"/>
    <lineage>
        <taxon>Eukaryota</taxon>
        <taxon>Viridiplantae</taxon>
        <taxon>Streptophyta</taxon>
        <taxon>Embryophyta</taxon>
        <taxon>Bryophyta</taxon>
        <taxon>Sphagnophytina</taxon>
        <taxon>Sphagnopsida</taxon>
        <taxon>Sphagnales</taxon>
        <taxon>Sphagnaceae</taxon>
        <taxon>Sphagnum</taxon>
    </lineage>
</organism>
<evidence type="ECO:0000256" key="1">
    <source>
        <dbReference type="SAM" id="MobiDB-lite"/>
    </source>
</evidence>
<accession>A0ABP0WSR5</accession>
<dbReference type="Pfam" id="PF15306">
    <property type="entry name" value="LIN37"/>
    <property type="match status" value="1"/>
</dbReference>
<reference evidence="2" key="1">
    <citation type="submission" date="2024-02" db="EMBL/GenBank/DDBJ databases">
        <authorList>
            <consortium name="ELIXIR-Norway"/>
            <consortium name="Elixir Norway"/>
        </authorList>
    </citation>
    <scope>NUCLEOTIDE SEQUENCE</scope>
</reference>
<gene>
    <name evidence="2" type="ORF">CSSPJE1EN1_LOCUS15394</name>
</gene>
<proteinExistence type="predicted"/>
<dbReference type="InterPro" id="IPR028226">
    <property type="entry name" value="LIN37"/>
</dbReference>
<dbReference type="Proteomes" id="UP001497444">
    <property type="component" value="Chromosome 3"/>
</dbReference>
<name>A0ABP0WSR5_9BRYO</name>
<feature type="compositionally biased region" description="Low complexity" evidence="1">
    <location>
        <begin position="242"/>
        <end position="260"/>
    </location>
</feature>
<evidence type="ECO:0000313" key="2">
    <source>
        <dbReference type="EMBL" id="CAK9269916.1"/>
    </source>
</evidence>
<keyword evidence="3" id="KW-1185">Reference proteome</keyword>
<dbReference type="PANTHER" id="PTHR37173:SF1">
    <property type="entry name" value="PROLINE-RICH FAMILY PROTEIN"/>
    <property type="match status" value="1"/>
</dbReference>
<evidence type="ECO:0000313" key="3">
    <source>
        <dbReference type="Proteomes" id="UP001497444"/>
    </source>
</evidence>
<sequence>MDGADSPPSTNFSPGPGSVPRVQLHGNTATTGATASWMLGLGPSGTPPPLQVVQGTGEGRAGQVTNDGVMAVTTSTHVQASVASQSLSSQNVLCSSQPLGQLSVAIPSTLLTVSSQLSPTLPQHQQHQITSASSNPCHHALVRVSRQGQEGTGEVHPAVARTVVNLVPLQGAQSPVVGAQIAKARGSVQIQGSPQEKVLIPHLAQRPGMHRAPSRNSAWQATPPGPLVAAQTLHAGSPRVYSPLQHPLLSSQSKSSQGPQHLAAMSAAAVPQQQFAQQQQGREVIGAPVASGSKGLPMFPVMRTVVSGTPTPVHGDVGCREGVMANHIVVTVKDRKVKLLSETDDTSLYALCRRWVRNDVPRKDQSGLRDCVIPLPKPLTVAEADKAEGQVLENGKKRDEDLSSPEVYSPTADELLQSHIHHFRNVRKRSREERTRRIARFKPRLALLLPSNNEAS</sequence>
<dbReference type="PANTHER" id="PTHR37173">
    <property type="entry name" value="HYDROXYPROLINE-RICH GLYCOPROTEIN FAMILY PROTEIN"/>
    <property type="match status" value="1"/>
</dbReference>
<feature type="region of interest" description="Disordered" evidence="1">
    <location>
        <begin position="206"/>
        <end position="269"/>
    </location>
</feature>
<feature type="region of interest" description="Disordered" evidence="1">
    <location>
        <begin position="1"/>
        <end position="62"/>
    </location>
</feature>
<feature type="compositionally biased region" description="Polar residues" evidence="1">
    <location>
        <begin position="25"/>
        <end position="34"/>
    </location>
</feature>
<protein>
    <submittedName>
        <fullName evidence="2">Uncharacterized protein</fullName>
    </submittedName>
</protein>